<dbReference type="Gene3D" id="3.40.1110.10">
    <property type="entry name" value="Calcium-transporting ATPase, cytoplasmic domain N"/>
    <property type="match status" value="1"/>
</dbReference>
<dbReference type="Gene3D" id="2.70.150.10">
    <property type="entry name" value="Calcium-transporting ATPase, cytoplasmic transduction domain A"/>
    <property type="match status" value="1"/>
</dbReference>
<dbReference type="NCBIfam" id="TIGR01511">
    <property type="entry name" value="ATPase-IB1_Cu"/>
    <property type="match status" value="1"/>
</dbReference>
<dbReference type="SUPFAM" id="SSF81653">
    <property type="entry name" value="Calcium ATPase, transduction domain A"/>
    <property type="match status" value="1"/>
</dbReference>
<evidence type="ECO:0000256" key="5">
    <source>
        <dbReference type="ARBA" id="ARBA00022692"/>
    </source>
</evidence>
<dbReference type="InterPro" id="IPR059000">
    <property type="entry name" value="ATPase_P-type_domA"/>
</dbReference>
<gene>
    <name evidence="16" type="ORF">METZ01_LOCUS39846</name>
</gene>
<dbReference type="InterPro" id="IPR017969">
    <property type="entry name" value="Heavy-metal-associated_CS"/>
</dbReference>
<keyword evidence="9" id="KW-1278">Translocase</keyword>
<dbReference type="InterPro" id="IPR023214">
    <property type="entry name" value="HAD_sf"/>
</dbReference>
<comment type="similarity">
    <text evidence="2">Belongs to the cation transport ATPase (P-type) (TC 3.A.3) family. Type IB subfamily.</text>
</comment>
<organism evidence="16">
    <name type="scientific">marine metagenome</name>
    <dbReference type="NCBI Taxonomy" id="408172"/>
    <lineage>
        <taxon>unclassified sequences</taxon>
        <taxon>metagenomes</taxon>
        <taxon>ecological metagenomes</taxon>
    </lineage>
</organism>
<dbReference type="SFLD" id="SFLDG00002">
    <property type="entry name" value="C1.7:_P-type_atpase_like"/>
    <property type="match status" value="1"/>
</dbReference>
<evidence type="ECO:0000256" key="1">
    <source>
        <dbReference type="ARBA" id="ARBA00004651"/>
    </source>
</evidence>
<dbReference type="Pfam" id="PF00403">
    <property type="entry name" value="HMA"/>
    <property type="match status" value="1"/>
</dbReference>
<reference evidence="16" key="1">
    <citation type="submission" date="2018-05" db="EMBL/GenBank/DDBJ databases">
        <authorList>
            <person name="Lanie J.A."/>
            <person name="Ng W.-L."/>
            <person name="Kazmierczak K.M."/>
            <person name="Andrzejewski T.M."/>
            <person name="Davidsen T.M."/>
            <person name="Wayne K.J."/>
            <person name="Tettelin H."/>
            <person name="Glass J.I."/>
            <person name="Rusch D."/>
            <person name="Podicherti R."/>
            <person name="Tsui H.-C.T."/>
            <person name="Winkler M.E."/>
        </authorList>
    </citation>
    <scope>NUCLEOTIDE SEQUENCE</scope>
</reference>
<feature type="domain" description="HMA" evidence="15">
    <location>
        <begin position="24"/>
        <end position="90"/>
    </location>
</feature>
<evidence type="ECO:0000256" key="2">
    <source>
        <dbReference type="ARBA" id="ARBA00006024"/>
    </source>
</evidence>
<keyword evidence="3" id="KW-0813">Transport</keyword>
<feature type="transmembrane region" description="Helical" evidence="14">
    <location>
        <begin position="218"/>
        <end position="237"/>
    </location>
</feature>
<dbReference type="GO" id="GO:0016887">
    <property type="term" value="F:ATP hydrolysis activity"/>
    <property type="evidence" value="ECO:0007669"/>
    <property type="project" value="InterPro"/>
</dbReference>
<dbReference type="InterPro" id="IPR006121">
    <property type="entry name" value="HMA_dom"/>
</dbReference>
<dbReference type="Pfam" id="PF00122">
    <property type="entry name" value="E1-E2_ATPase"/>
    <property type="match status" value="1"/>
</dbReference>
<evidence type="ECO:0000256" key="4">
    <source>
        <dbReference type="ARBA" id="ARBA00022475"/>
    </source>
</evidence>
<dbReference type="SUPFAM" id="SSF55008">
    <property type="entry name" value="HMA, heavy metal-associated domain"/>
    <property type="match status" value="1"/>
</dbReference>
<keyword evidence="12 14" id="KW-0472">Membrane</keyword>
<evidence type="ECO:0000256" key="6">
    <source>
        <dbReference type="ARBA" id="ARBA00022723"/>
    </source>
</evidence>
<dbReference type="PROSITE" id="PS50846">
    <property type="entry name" value="HMA_2"/>
    <property type="match status" value="1"/>
</dbReference>
<dbReference type="CDD" id="cd02094">
    <property type="entry name" value="P-type_ATPase_Cu-like"/>
    <property type="match status" value="1"/>
</dbReference>
<feature type="transmembrane region" description="Helical" evidence="14">
    <location>
        <begin position="713"/>
        <end position="735"/>
    </location>
</feature>
<dbReference type="InterPro" id="IPR008250">
    <property type="entry name" value="ATPase_P-typ_transduc_dom_A_sf"/>
</dbReference>
<feature type="transmembrane region" description="Helical" evidence="14">
    <location>
        <begin position="190"/>
        <end position="212"/>
    </location>
</feature>
<dbReference type="Gene3D" id="3.30.70.100">
    <property type="match status" value="1"/>
</dbReference>
<dbReference type="InterPro" id="IPR001757">
    <property type="entry name" value="P_typ_ATPase"/>
</dbReference>
<evidence type="ECO:0000313" key="16">
    <source>
        <dbReference type="EMBL" id="SUZ86992.1"/>
    </source>
</evidence>
<feature type="transmembrane region" description="Helical" evidence="14">
    <location>
        <begin position="152"/>
        <end position="170"/>
    </location>
</feature>
<dbReference type="FunFam" id="3.30.70.100:FF:000005">
    <property type="entry name" value="Copper-exporting P-type ATPase A"/>
    <property type="match status" value="1"/>
</dbReference>
<keyword evidence="6" id="KW-0479">Metal-binding</keyword>
<dbReference type="NCBIfam" id="TIGR01494">
    <property type="entry name" value="ATPase_P-type"/>
    <property type="match status" value="1"/>
</dbReference>
<evidence type="ECO:0000256" key="14">
    <source>
        <dbReference type="SAM" id="Phobius"/>
    </source>
</evidence>
<dbReference type="Pfam" id="PF00702">
    <property type="entry name" value="Hydrolase"/>
    <property type="match status" value="1"/>
</dbReference>
<evidence type="ECO:0000256" key="9">
    <source>
        <dbReference type="ARBA" id="ARBA00022967"/>
    </source>
</evidence>
<evidence type="ECO:0000256" key="11">
    <source>
        <dbReference type="ARBA" id="ARBA00023065"/>
    </source>
</evidence>
<dbReference type="FunFam" id="2.70.150.10:FF:000020">
    <property type="entry name" value="Copper-exporting P-type ATPase A"/>
    <property type="match status" value="1"/>
</dbReference>
<evidence type="ECO:0000259" key="15">
    <source>
        <dbReference type="PROSITE" id="PS50846"/>
    </source>
</evidence>
<keyword evidence="4" id="KW-1003">Cell membrane</keyword>
<evidence type="ECO:0000256" key="8">
    <source>
        <dbReference type="ARBA" id="ARBA00022840"/>
    </source>
</evidence>
<dbReference type="SFLD" id="SFLDS00003">
    <property type="entry name" value="Haloacid_Dehalogenase"/>
    <property type="match status" value="1"/>
</dbReference>
<keyword evidence="5 14" id="KW-0812">Transmembrane</keyword>
<dbReference type="Gene3D" id="3.40.50.1000">
    <property type="entry name" value="HAD superfamily/HAD-like"/>
    <property type="match status" value="1"/>
</dbReference>
<comment type="subcellular location">
    <subcellularLocation>
        <location evidence="1">Cell membrane</location>
        <topology evidence="1">Multi-pass membrane protein</topology>
    </subcellularLocation>
</comment>
<dbReference type="PROSITE" id="PS01047">
    <property type="entry name" value="HMA_1"/>
    <property type="match status" value="1"/>
</dbReference>
<keyword evidence="11" id="KW-0406">Ion transport</keyword>
<dbReference type="PROSITE" id="PS00154">
    <property type="entry name" value="ATPASE_E1_E2"/>
    <property type="match status" value="1"/>
</dbReference>
<dbReference type="GO" id="GO:0005507">
    <property type="term" value="F:copper ion binding"/>
    <property type="evidence" value="ECO:0007669"/>
    <property type="project" value="TreeGrafter"/>
</dbReference>
<evidence type="ECO:0000256" key="3">
    <source>
        <dbReference type="ARBA" id="ARBA00022448"/>
    </source>
</evidence>
<dbReference type="SUPFAM" id="SSF56784">
    <property type="entry name" value="HAD-like"/>
    <property type="match status" value="1"/>
</dbReference>
<dbReference type="SUPFAM" id="SSF81665">
    <property type="entry name" value="Calcium ATPase, transmembrane domain M"/>
    <property type="match status" value="1"/>
</dbReference>
<dbReference type="InterPro" id="IPR018303">
    <property type="entry name" value="ATPase_P-typ_P_site"/>
</dbReference>
<dbReference type="CDD" id="cd00371">
    <property type="entry name" value="HMA"/>
    <property type="match status" value="1"/>
</dbReference>
<dbReference type="GO" id="GO:0005524">
    <property type="term" value="F:ATP binding"/>
    <property type="evidence" value="ECO:0007669"/>
    <property type="project" value="UniProtKB-KW"/>
</dbReference>
<accession>A0A381R5N6</accession>
<feature type="transmembrane region" description="Helical" evidence="14">
    <location>
        <begin position="371"/>
        <end position="393"/>
    </location>
</feature>
<feature type="transmembrane region" description="Helical" evidence="14">
    <location>
        <begin position="741"/>
        <end position="759"/>
    </location>
</feature>
<keyword evidence="10 14" id="KW-1133">Transmembrane helix</keyword>
<dbReference type="PANTHER" id="PTHR43520">
    <property type="entry name" value="ATP7, ISOFORM B"/>
    <property type="match status" value="1"/>
</dbReference>
<dbReference type="InterPro" id="IPR023298">
    <property type="entry name" value="ATPase_P-typ_TM_dom_sf"/>
</dbReference>
<feature type="region of interest" description="Disordered" evidence="13">
    <location>
        <begin position="1"/>
        <end position="20"/>
    </location>
</feature>
<dbReference type="PRINTS" id="PR00119">
    <property type="entry name" value="CATATPASE"/>
</dbReference>
<keyword evidence="8" id="KW-0067">ATP-binding</keyword>
<dbReference type="InterPro" id="IPR023299">
    <property type="entry name" value="ATPase_P-typ_cyto_dom_N"/>
</dbReference>
<name>A0A381R5N6_9ZZZZ</name>
<evidence type="ECO:0000256" key="10">
    <source>
        <dbReference type="ARBA" id="ARBA00022989"/>
    </source>
</evidence>
<feature type="transmembrane region" description="Helical" evidence="14">
    <location>
        <begin position="399"/>
        <end position="420"/>
    </location>
</feature>
<dbReference type="GO" id="GO:0043682">
    <property type="term" value="F:P-type divalent copper transporter activity"/>
    <property type="evidence" value="ECO:0007669"/>
    <property type="project" value="TreeGrafter"/>
</dbReference>
<evidence type="ECO:0000256" key="13">
    <source>
        <dbReference type="SAM" id="MobiDB-lite"/>
    </source>
</evidence>
<dbReference type="EMBL" id="UINC01001705">
    <property type="protein sequence ID" value="SUZ86992.1"/>
    <property type="molecule type" value="Genomic_DNA"/>
</dbReference>
<keyword evidence="7" id="KW-0547">Nucleotide-binding</keyword>
<proteinExistence type="inferred from homology"/>
<sequence length="783" mass="81429">MDSSSPEVGPAPSAAEAGSATTLLTQEIPITGMTCAACVRRVENAVAGVSGVAHVDVSLATEAARVQYTPGALERDAIREAVVAAGYGVDSVAEAEGIEETLRRRDEEREAEASSLFRRFKIGALLGVPVVLIGHAQFISGLQDLSPSVMRALWTLSGFLTVPIMVHVGGRFFTGGWSAFRRHDANMDTLVALGTGAAWLYSTFAVAFPGLFPEGTAHPFYEATAVVITLVVLGQALEARARGQTSQAVRRLMDLRPLVARVIRGNAEVEIPAATVRVGDIVVVRPGEKIPVDGRVHDGRSAVDESMVTGESIPVEKAPGDEVVGGTINASGVIQFVAERVGSEMVLSRIVQMVRSAQGAKPPIQKVVDVVASYFVPSVMIISVVSFAVWYTFGPSLSYAVVVAVAVLVIACPCALGLATPISIMVAVGKAAEYGVLIRNGEALQRARNVDTVVLDKTGTVTQGAATLTDVVPLGGVSDKDLLRLTAAVEAGSEHPLGMAVVDGAAARGIRFERATDFVAVPGRGVRGAVGGKTVLVGTASFLAEAGVDTQDLERKATDLAAEGRTPILAAADGSPLGALGIFDPVKADSVDVIRRLQALGKRIVILTGDHEATARAVAREVGVDTVWARVLPDQKAQRIAELQERGARVAMVGDGINDAPALAQADIGIAIGTGTDVAMEAADVTLMGGSLGGVVDLMEISEATFANIRQNLVGAFIYNVLGIPVAAGVFYPVFGILLKPVYAGAAMAFSSVTVVTNANRLRSFKSREPRHTEELTGPSGSG</sequence>
<protein>
    <recommendedName>
        <fullName evidence="15">HMA domain-containing protein</fullName>
    </recommendedName>
</protein>
<dbReference type="InterPro" id="IPR044492">
    <property type="entry name" value="P_typ_ATPase_HD_dom"/>
</dbReference>
<dbReference type="PANTHER" id="PTHR43520:SF8">
    <property type="entry name" value="P-TYPE CU(+) TRANSPORTER"/>
    <property type="match status" value="1"/>
</dbReference>
<dbReference type="GO" id="GO:0055070">
    <property type="term" value="P:copper ion homeostasis"/>
    <property type="evidence" value="ECO:0007669"/>
    <property type="project" value="TreeGrafter"/>
</dbReference>
<dbReference type="GO" id="GO:0005886">
    <property type="term" value="C:plasma membrane"/>
    <property type="evidence" value="ECO:0007669"/>
    <property type="project" value="UniProtKB-SubCell"/>
</dbReference>
<evidence type="ECO:0000256" key="12">
    <source>
        <dbReference type="ARBA" id="ARBA00023136"/>
    </source>
</evidence>
<evidence type="ECO:0000256" key="7">
    <source>
        <dbReference type="ARBA" id="ARBA00022741"/>
    </source>
</evidence>
<feature type="transmembrane region" description="Helical" evidence="14">
    <location>
        <begin position="122"/>
        <end position="140"/>
    </location>
</feature>
<dbReference type="NCBIfam" id="TIGR01525">
    <property type="entry name" value="ATPase-IB_hvy"/>
    <property type="match status" value="1"/>
</dbReference>
<dbReference type="InterPro" id="IPR027256">
    <property type="entry name" value="P-typ_ATPase_IB"/>
</dbReference>
<dbReference type="SFLD" id="SFLDF00027">
    <property type="entry name" value="p-type_atpase"/>
    <property type="match status" value="1"/>
</dbReference>
<dbReference type="InterPro" id="IPR036163">
    <property type="entry name" value="HMA_dom_sf"/>
</dbReference>
<dbReference type="AlphaFoldDB" id="A0A381R5N6"/>
<dbReference type="InterPro" id="IPR036412">
    <property type="entry name" value="HAD-like_sf"/>
</dbReference>